<dbReference type="PANTHER" id="PTHR34980">
    <property type="entry name" value="INNER MEMBRANE PROTEIN-RELATED-RELATED"/>
    <property type="match status" value="1"/>
</dbReference>
<proteinExistence type="predicted"/>
<dbReference type="EMBL" id="VKKU01000001">
    <property type="protein sequence ID" value="TSB04687.1"/>
    <property type="molecule type" value="Genomic_DNA"/>
</dbReference>
<dbReference type="InterPro" id="IPR008523">
    <property type="entry name" value="DUF805"/>
</dbReference>
<feature type="transmembrane region" description="Helical" evidence="1">
    <location>
        <begin position="94"/>
        <end position="114"/>
    </location>
</feature>
<keyword evidence="3" id="KW-1185">Reference proteome</keyword>
<keyword evidence="1" id="KW-0472">Membrane</keyword>
<dbReference type="GO" id="GO:0005886">
    <property type="term" value="C:plasma membrane"/>
    <property type="evidence" value="ECO:0007669"/>
    <property type="project" value="TreeGrafter"/>
</dbReference>
<evidence type="ECO:0000313" key="2">
    <source>
        <dbReference type="EMBL" id="TSB04687.1"/>
    </source>
</evidence>
<dbReference type="Pfam" id="PF05656">
    <property type="entry name" value="DUF805"/>
    <property type="match status" value="1"/>
</dbReference>
<keyword evidence="1" id="KW-1133">Transmembrane helix</keyword>
<name>A0A553WJ03_9SPHN</name>
<accession>A0A553WJ03</accession>
<dbReference type="RefSeq" id="WP_143775575.1">
    <property type="nucleotide sequence ID" value="NZ_VKKU01000001.1"/>
</dbReference>
<feature type="transmembrane region" description="Helical" evidence="1">
    <location>
        <begin position="27"/>
        <end position="48"/>
    </location>
</feature>
<gene>
    <name evidence="2" type="ORF">FOM92_04530</name>
</gene>
<reference evidence="2 3" key="1">
    <citation type="submission" date="2019-07" db="EMBL/GenBank/DDBJ databases">
        <authorList>
            <person name="Park M."/>
        </authorList>
    </citation>
    <scope>NUCLEOTIDE SEQUENCE [LARGE SCALE GENOMIC DNA]</scope>
    <source>
        <strain evidence="2 3">KCTC32445</strain>
    </source>
</reference>
<dbReference type="AlphaFoldDB" id="A0A553WJ03"/>
<keyword evidence="1" id="KW-0812">Transmembrane</keyword>
<evidence type="ECO:0000256" key="1">
    <source>
        <dbReference type="SAM" id="Phobius"/>
    </source>
</evidence>
<evidence type="ECO:0000313" key="3">
    <source>
        <dbReference type="Proteomes" id="UP000320160"/>
    </source>
</evidence>
<dbReference type="OrthoDB" id="7187019at2"/>
<feature type="transmembrane region" description="Helical" evidence="1">
    <location>
        <begin position="126"/>
        <end position="146"/>
    </location>
</feature>
<dbReference type="PANTHER" id="PTHR34980:SF3">
    <property type="entry name" value="BLR8105 PROTEIN"/>
    <property type="match status" value="1"/>
</dbReference>
<protein>
    <submittedName>
        <fullName evidence="2">DUF805 domain-containing protein</fullName>
    </submittedName>
</protein>
<organism evidence="2 3">
    <name type="scientific">Sphingorhabdus contaminans</name>
    <dbReference type="NCBI Taxonomy" id="1343899"/>
    <lineage>
        <taxon>Bacteria</taxon>
        <taxon>Pseudomonadati</taxon>
        <taxon>Pseudomonadota</taxon>
        <taxon>Alphaproteobacteria</taxon>
        <taxon>Sphingomonadales</taxon>
        <taxon>Sphingomonadaceae</taxon>
        <taxon>Sphingorhabdus</taxon>
    </lineage>
</organism>
<sequence length="201" mass="21834">MNKVGSAVVKGLAGVLQFKGRSSRTDFWVYAIFVFLLALGLWGVVMAAEMSRTFVEVQQYADAHPDKVTITSSPSGISYHIDGNVQGIGPDFKYLMACIAGIALVSIALLAAAAVRRLHDANRTGLWILLPLPFLFGGFWLMSLVFHQVQTTARPQMGLFALGFVNNLVYLATVGFVTFLLLRSGSSGENRFGERNIAEAT</sequence>
<feature type="transmembrane region" description="Helical" evidence="1">
    <location>
        <begin position="158"/>
        <end position="182"/>
    </location>
</feature>
<dbReference type="Proteomes" id="UP000320160">
    <property type="component" value="Unassembled WGS sequence"/>
</dbReference>
<comment type="caution">
    <text evidence="2">The sequence shown here is derived from an EMBL/GenBank/DDBJ whole genome shotgun (WGS) entry which is preliminary data.</text>
</comment>